<protein>
    <submittedName>
        <fullName evidence="7">LysR family transcriptional regulator</fullName>
    </submittedName>
</protein>
<keyword evidence="8" id="KW-1185">Reference proteome</keyword>
<keyword evidence="2" id="KW-0805">Transcription regulation</keyword>
<reference evidence="6 8" key="1">
    <citation type="submission" date="2020-01" db="EMBL/GenBank/DDBJ databases">
        <title>the WGS Modestobacter muralis CPCC 204518.</title>
        <authorList>
            <person name="Jiang Z."/>
        </authorList>
    </citation>
    <scope>NUCLEOTIDE SEQUENCE [LARGE SCALE GENOMIC DNA]</scope>
    <source>
        <strain evidence="6 8">DSM 100205</strain>
    </source>
</reference>
<organism evidence="7 9">
    <name type="scientific">Modestobacter muralis</name>
    <dbReference type="NCBI Taxonomy" id="1608614"/>
    <lineage>
        <taxon>Bacteria</taxon>
        <taxon>Bacillati</taxon>
        <taxon>Actinomycetota</taxon>
        <taxon>Actinomycetes</taxon>
        <taxon>Geodermatophilales</taxon>
        <taxon>Geodermatophilaceae</taxon>
        <taxon>Modestobacter</taxon>
    </lineage>
</organism>
<evidence type="ECO:0000256" key="3">
    <source>
        <dbReference type="ARBA" id="ARBA00023125"/>
    </source>
</evidence>
<proteinExistence type="inferred from homology"/>
<reference evidence="7 9" key="2">
    <citation type="submission" date="2020-02" db="EMBL/GenBank/DDBJ databases">
        <title>The WGS of Modestobacter muralis DSM 100205.</title>
        <authorList>
            <person name="Jiang Z."/>
        </authorList>
    </citation>
    <scope>NUCLEOTIDE SEQUENCE [LARGE SCALE GENOMIC DNA]</scope>
    <source>
        <strain evidence="7 9">DSM 100205</strain>
    </source>
</reference>
<evidence type="ECO:0000256" key="1">
    <source>
        <dbReference type="ARBA" id="ARBA00009437"/>
    </source>
</evidence>
<dbReference type="Pfam" id="PF00126">
    <property type="entry name" value="HTH_1"/>
    <property type="match status" value="1"/>
</dbReference>
<keyword evidence="3" id="KW-0238">DNA-binding</keyword>
<feature type="domain" description="HTH lysR-type" evidence="5">
    <location>
        <begin position="3"/>
        <end position="60"/>
    </location>
</feature>
<evidence type="ECO:0000256" key="4">
    <source>
        <dbReference type="ARBA" id="ARBA00023163"/>
    </source>
</evidence>
<evidence type="ECO:0000256" key="2">
    <source>
        <dbReference type="ARBA" id="ARBA00023015"/>
    </source>
</evidence>
<dbReference type="SUPFAM" id="SSF53850">
    <property type="entry name" value="Periplasmic binding protein-like II"/>
    <property type="match status" value="1"/>
</dbReference>
<dbReference type="PRINTS" id="PR00039">
    <property type="entry name" value="HTHLYSR"/>
</dbReference>
<dbReference type="EMBL" id="JAAGWB010000005">
    <property type="protein sequence ID" value="NEN49661.1"/>
    <property type="molecule type" value="Genomic_DNA"/>
</dbReference>
<dbReference type="EMBL" id="JAAGWH010000005">
    <property type="protein sequence ID" value="NEK92894.1"/>
    <property type="molecule type" value="Genomic_DNA"/>
</dbReference>
<dbReference type="PANTHER" id="PTHR30346">
    <property type="entry name" value="TRANSCRIPTIONAL DUAL REGULATOR HCAR-RELATED"/>
    <property type="match status" value="1"/>
</dbReference>
<dbReference type="AlphaFoldDB" id="A0A6P0H242"/>
<name>A0A6P0H242_9ACTN</name>
<keyword evidence="4" id="KW-0804">Transcription</keyword>
<evidence type="ECO:0000313" key="6">
    <source>
        <dbReference type="EMBL" id="NEK92894.1"/>
    </source>
</evidence>
<dbReference type="PANTHER" id="PTHR30346:SF28">
    <property type="entry name" value="HTH-TYPE TRANSCRIPTIONAL REGULATOR CYNR"/>
    <property type="match status" value="1"/>
</dbReference>
<dbReference type="GO" id="GO:0032993">
    <property type="term" value="C:protein-DNA complex"/>
    <property type="evidence" value="ECO:0007669"/>
    <property type="project" value="TreeGrafter"/>
</dbReference>
<dbReference type="InterPro" id="IPR036388">
    <property type="entry name" value="WH-like_DNA-bd_sf"/>
</dbReference>
<evidence type="ECO:0000259" key="5">
    <source>
        <dbReference type="PROSITE" id="PS50931"/>
    </source>
</evidence>
<dbReference type="GO" id="GO:0003700">
    <property type="term" value="F:DNA-binding transcription factor activity"/>
    <property type="evidence" value="ECO:0007669"/>
    <property type="project" value="InterPro"/>
</dbReference>
<dbReference type="GO" id="GO:0003677">
    <property type="term" value="F:DNA binding"/>
    <property type="evidence" value="ECO:0007669"/>
    <property type="project" value="UniProtKB-KW"/>
</dbReference>
<comment type="similarity">
    <text evidence="1">Belongs to the LysR transcriptional regulatory family.</text>
</comment>
<dbReference type="Pfam" id="PF03466">
    <property type="entry name" value="LysR_substrate"/>
    <property type="match status" value="1"/>
</dbReference>
<gene>
    <name evidence="7" type="ORF">G3R41_01725</name>
    <name evidence="6" type="ORF">GCU67_01725</name>
</gene>
<dbReference type="FunFam" id="1.10.10.10:FF:000001">
    <property type="entry name" value="LysR family transcriptional regulator"/>
    <property type="match status" value="1"/>
</dbReference>
<dbReference type="PROSITE" id="PS50931">
    <property type="entry name" value="HTH_LYSR"/>
    <property type="match status" value="1"/>
</dbReference>
<evidence type="ECO:0000313" key="8">
    <source>
        <dbReference type="Proteomes" id="UP000468828"/>
    </source>
</evidence>
<dbReference type="InterPro" id="IPR005119">
    <property type="entry name" value="LysR_subst-bd"/>
</dbReference>
<dbReference type="RefSeq" id="WP_163609360.1">
    <property type="nucleotide sequence ID" value="NZ_JAAGWB010000005.1"/>
</dbReference>
<dbReference type="InterPro" id="IPR000847">
    <property type="entry name" value="LysR_HTH_N"/>
</dbReference>
<evidence type="ECO:0000313" key="9">
    <source>
        <dbReference type="Proteomes" id="UP000471152"/>
    </source>
</evidence>
<dbReference type="InterPro" id="IPR036390">
    <property type="entry name" value="WH_DNA-bd_sf"/>
</dbReference>
<evidence type="ECO:0000313" key="7">
    <source>
        <dbReference type="EMBL" id="NEN49661.1"/>
    </source>
</evidence>
<sequence length="284" mass="30568">MALELRSLRCLVAIVDAGTLTDAAIALGVSQAAVSRTLAGLETELGVRLLHRTARQVTPTTAGSRVLPRARRLLADADQLVADAAGGTGRLRIGHAWSAMGRHTLDFQRRWAAAHPAVELALVRTNSPTAGLVEGACDLAVLRTEPDPRRFDNALVGLERRLVAVAADDPWARRRSVPMAEIGGRTLLIDRRTGTTTPEMWPAGARPAVEYTNDVDDWLTAIATGRYVGVTAAGTAAQYRRPEVVYRPIRDAEPIAVRLAWWRSDPHPAAAAAVSLLTELYGRG</sequence>
<accession>A0A6P0H242</accession>
<dbReference type="Proteomes" id="UP000471152">
    <property type="component" value="Unassembled WGS sequence"/>
</dbReference>
<dbReference type="Gene3D" id="3.40.190.10">
    <property type="entry name" value="Periplasmic binding protein-like II"/>
    <property type="match status" value="2"/>
</dbReference>
<comment type="caution">
    <text evidence="7">The sequence shown here is derived from an EMBL/GenBank/DDBJ whole genome shotgun (WGS) entry which is preliminary data.</text>
</comment>
<dbReference type="Gene3D" id="1.10.10.10">
    <property type="entry name" value="Winged helix-like DNA-binding domain superfamily/Winged helix DNA-binding domain"/>
    <property type="match status" value="1"/>
</dbReference>
<dbReference type="Proteomes" id="UP000468828">
    <property type="component" value="Unassembled WGS sequence"/>
</dbReference>
<dbReference type="SUPFAM" id="SSF46785">
    <property type="entry name" value="Winged helix' DNA-binding domain"/>
    <property type="match status" value="1"/>
</dbReference>